<gene>
    <name evidence="1" type="ORF">SNAT2548_LOCUS15599</name>
</gene>
<dbReference type="AlphaFoldDB" id="A0A812NGC4"/>
<reference evidence="1" key="1">
    <citation type="submission" date="2021-02" db="EMBL/GenBank/DDBJ databases">
        <authorList>
            <person name="Dougan E. K."/>
            <person name="Rhodes N."/>
            <person name="Thang M."/>
            <person name="Chan C."/>
        </authorList>
    </citation>
    <scope>NUCLEOTIDE SEQUENCE</scope>
</reference>
<proteinExistence type="predicted"/>
<organism evidence="1 2">
    <name type="scientific">Symbiodinium natans</name>
    <dbReference type="NCBI Taxonomy" id="878477"/>
    <lineage>
        <taxon>Eukaryota</taxon>
        <taxon>Sar</taxon>
        <taxon>Alveolata</taxon>
        <taxon>Dinophyceae</taxon>
        <taxon>Suessiales</taxon>
        <taxon>Symbiodiniaceae</taxon>
        <taxon>Symbiodinium</taxon>
    </lineage>
</organism>
<sequence>MSLPSHISIGAKTARQRGYEYHYDLVKVGEIEMYMLSSANRKDDEKLVLQKESPFWVAYNIKESEDGVIDFGQPRFRTKENMVEKGWHSWEMYDVKSGQWAGDLQCSTEWS</sequence>
<evidence type="ECO:0000313" key="1">
    <source>
        <dbReference type="EMBL" id="CAE7296198.1"/>
    </source>
</evidence>
<name>A0A812NGC4_9DINO</name>
<comment type="caution">
    <text evidence="1">The sequence shown here is derived from an EMBL/GenBank/DDBJ whole genome shotgun (WGS) entry which is preliminary data.</text>
</comment>
<dbReference type="EMBL" id="CAJNDS010002002">
    <property type="protein sequence ID" value="CAE7296198.1"/>
    <property type="molecule type" value="Genomic_DNA"/>
</dbReference>
<evidence type="ECO:0000313" key="2">
    <source>
        <dbReference type="Proteomes" id="UP000604046"/>
    </source>
</evidence>
<keyword evidence="2" id="KW-1185">Reference proteome</keyword>
<protein>
    <submittedName>
        <fullName evidence="1">Uncharacterized protein</fullName>
    </submittedName>
</protein>
<dbReference type="Proteomes" id="UP000604046">
    <property type="component" value="Unassembled WGS sequence"/>
</dbReference>
<accession>A0A812NGC4</accession>